<evidence type="ECO:0000313" key="4">
    <source>
        <dbReference type="Proteomes" id="UP000016960"/>
    </source>
</evidence>
<organism evidence="3 4">
    <name type="scientific">Rubidibacter lacunae KORDI 51-2</name>
    <dbReference type="NCBI Taxonomy" id="582515"/>
    <lineage>
        <taxon>Bacteria</taxon>
        <taxon>Bacillati</taxon>
        <taxon>Cyanobacteriota</taxon>
        <taxon>Cyanophyceae</taxon>
        <taxon>Oscillatoriophycideae</taxon>
        <taxon>Chroococcales</taxon>
        <taxon>Aphanothecaceae</taxon>
        <taxon>Rubidibacter</taxon>
    </lineage>
</organism>
<feature type="domain" description="DUF4326" evidence="2">
    <location>
        <begin position="75"/>
        <end position="196"/>
    </location>
</feature>
<protein>
    <recommendedName>
        <fullName evidence="2">DUF4326 domain-containing protein</fullName>
    </recommendedName>
</protein>
<sequence>MNSSGCSHPRNVARTGPPIARVQDFYKLSHRQQGILGTRIQYISAATKAALGDCREQKHWQREAKRAAGSCDPRRCHRRSDLGNPFDLQGDERLRQRSVECYRIWLKSLLRAAIRGRGHEVVAPIAIVHDKEFACDEILETGYPYLAPSWKQPTSEKVVYALLGLLDRLRAGDRLQLNCHCKLPGEDRRCHADVIVGCLEWIAQHSDDRPLVRRGKRQQSSPRSRRVSA</sequence>
<evidence type="ECO:0000313" key="3">
    <source>
        <dbReference type="EMBL" id="ERN40422.1"/>
    </source>
</evidence>
<dbReference type="RefSeq" id="WP_022608557.1">
    <property type="nucleotide sequence ID" value="NZ_ASSJ01000076.1"/>
</dbReference>
<comment type="caution">
    <text evidence="3">The sequence shown here is derived from an EMBL/GenBank/DDBJ whole genome shotgun (WGS) entry which is preliminary data.</text>
</comment>
<evidence type="ECO:0000259" key="2">
    <source>
        <dbReference type="Pfam" id="PF14216"/>
    </source>
</evidence>
<feature type="compositionally biased region" description="Basic residues" evidence="1">
    <location>
        <begin position="212"/>
        <end position="229"/>
    </location>
</feature>
<keyword evidence="4" id="KW-1185">Reference proteome</keyword>
<dbReference type="Proteomes" id="UP000016960">
    <property type="component" value="Unassembled WGS sequence"/>
</dbReference>
<dbReference type="InterPro" id="IPR025475">
    <property type="entry name" value="DUF4326"/>
</dbReference>
<dbReference type="Pfam" id="PF14216">
    <property type="entry name" value="DUF4326"/>
    <property type="match status" value="1"/>
</dbReference>
<reference evidence="3 4" key="1">
    <citation type="submission" date="2013-05" db="EMBL/GenBank/DDBJ databases">
        <title>Draft genome sequence of Rubidibacter lacunae KORDI 51-2.</title>
        <authorList>
            <person name="Choi D.H."/>
            <person name="Noh J.H."/>
            <person name="Kwon K.-K."/>
            <person name="Lee J.-H."/>
            <person name="Ryu J.-Y."/>
        </authorList>
    </citation>
    <scope>NUCLEOTIDE SEQUENCE [LARGE SCALE GENOMIC DNA]</scope>
    <source>
        <strain evidence="3 4">KORDI 51-2</strain>
    </source>
</reference>
<evidence type="ECO:0000256" key="1">
    <source>
        <dbReference type="SAM" id="MobiDB-lite"/>
    </source>
</evidence>
<proteinExistence type="predicted"/>
<dbReference type="InParanoid" id="U5DGK6"/>
<gene>
    <name evidence="3" type="ORF">KR51_00029620</name>
</gene>
<name>U5DGK6_9CHRO</name>
<feature type="region of interest" description="Disordered" evidence="1">
    <location>
        <begin position="210"/>
        <end position="229"/>
    </location>
</feature>
<accession>U5DGK6</accession>
<dbReference type="OrthoDB" id="572639at2"/>
<dbReference type="AlphaFoldDB" id="U5DGK6"/>
<dbReference type="EMBL" id="ASSJ01000076">
    <property type="protein sequence ID" value="ERN40422.1"/>
    <property type="molecule type" value="Genomic_DNA"/>
</dbReference>